<dbReference type="GO" id="GO:0032991">
    <property type="term" value="C:protein-containing complex"/>
    <property type="evidence" value="ECO:0007669"/>
    <property type="project" value="UniProtKB-ARBA"/>
</dbReference>
<evidence type="ECO:0000259" key="3">
    <source>
        <dbReference type="PROSITE" id="PS51468"/>
    </source>
</evidence>
<reference evidence="4 5" key="1">
    <citation type="submission" date="2017-12" db="EMBL/GenBank/DDBJ databases">
        <title>Hemimetabolous genomes reveal molecular basis of termite eusociality.</title>
        <authorList>
            <person name="Harrison M.C."/>
            <person name="Jongepier E."/>
            <person name="Robertson H.M."/>
            <person name="Arning N."/>
            <person name="Bitard-Feildel T."/>
            <person name="Chao H."/>
            <person name="Childers C.P."/>
            <person name="Dinh H."/>
            <person name="Doddapaneni H."/>
            <person name="Dugan S."/>
            <person name="Gowin J."/>
            <person name="Greiner C."/>
            <person name="Han Y."/>
            <person name="Hu H."/>
            <person name="Hughes D.S.T."/>
            <person name="Huylmans A.-K."/>
            <person name="Kemena C."/>
            <person name="Kremer L.P.M."/>
            <person name="Lee S.L."/>
            <person name="Lopez-Ezquerra A."/>
            <person name="Mallet L."/>
            <person name="Monroy-Kuhn J.M."/>
            <person name="Moser A."/>
            <person name="Murali S.C."/>
            <person name="Muzny D.M."/>
            <person name="Otani S."/>
            <person name="Piulachs M.-D."/>
            <person name="Poelchau M."/>
            <person name="Qu J."/>
            <person name="Schaub F."/>
            <person name="Wada-Katsumata A."/>
            <person name="Worley K.C."/>
            <person name="Xie Q."/>
            <person name="Ylla G."/>
            <person name="Poulsen M."/>
            <person name="Gibbs R.A."/>
            <person name="Schal C."/>
            <person name="Richards S."/>
            <person name="Belles X."/>
            <person name="Korb J."/>
            <person name="Bornberg-Bauer E."/>
        </authorList>
    </citation>
    <scope>NUCLEOTIDE SEQUENCE [LARGE SCALE GENOMIC DNA]</scope>
    <source>
        <tissue evidence="4">Whole body</tissue>
    </source>
</reference>
<dbReference type="InParanoid" id="A0A2J7QDZ2"/>
<dbReference type="OrthoDB" id="299997at2759"/>
<sequence length="900" mass="98984">MLQLLLLVFGLNFRAMTGLPQSMVASSPSPLKQDFASDLYDVARGTEEPPRLPKPEIYSLRVESQIKSRYARTVVNSRLANPANKSQEVFFSVVLPETAFISGFLIEVDGKVYEAYVREKEAAKREYEQAVASGHTAAHVALSARESNRFTVSVNVEPQKKATFNLTYEELLTRRLGQYTHVINLHPGQEVRDLQVHVSISERRNMTTLRVPELRSGNEIDPDQDNKVNSLAKIERPSSTEAQVWFSPSVEQQRELAKKFGDKKEGAGLSGQFVVQYDVERDPQAGEVLVNDGYFVHFFAPTDLKPLHKRVVFVLDVSGSMDGRKIEQLKEAMTAILDDLNDGDYFNIVEFSYSVTVWNLDSTSQSAVFSPYNAYGDSSSPQLGHTPAFPATEEYKRKAKDIIKKMRAGGGTNIHDTLKTAIRVAHEGLQNITTEDKPEPIVVFLTDGEPTVGEVRPNRIQAAVRELNSEPEASIFSLALGDDADFGFLKKLSLRNSGFARKIYEASDTALQLRDFYRQVASPLLANVTFSYQPQHVEERSMTRHIFPTLFSGAELVVAGKLKEYVLPDSLLGHVSGSSLDGSSQFSSSGLVEVSSLERSWAYLTIQQLLEDPEVEGEDDINPTDSKDSKKKALELALKYSFVTPVTSLVVVKPNDTHAIGSEVNQPTVNAGGGPHYALPLAGAPPISTQGPSAGVYGGGMADRFDISGAGLSVAQEKHQPQYHGYINMYGDVSDFGDIHTVAEAFPAAELDILEHSEPPLYLTTWLDTRTMEVTTKTAEDPGEILDSLSDLEWLSEVRNGTDRVLLPLGENGTATIFTLGLNKTAVGEVACTTSAYAGDGVCVPLPQCVLRVFRYDFDIYLKQYFCTSDSVAGVCCPEHLYSQKTATTEISYSTTAVVD</sequence>
<dbReference type="Pfam" id="PF00092">
    <property type="entry name" value="VWA"/>
    <property type="match status" value="1"/>
</dbReference>
<proteinExistence type="predicted"/>
<feature type="domain" description="VIT" evidence="3">
    <location>
        <begin position="41"/>
        <end position="170"/>
    </location>
</feature>
<feature type="signal peptide" evidence="1">
    <location>
        <begin position="1"/>
        <end position="18"/>
    </location>
</feature>
<dbReference type="Gene3D" id="3.40.50.410">
    <property type="entry name" value="von Willebrand factor, type A domain"/>
    <property type="match status" value="1"/>
</dbReference>
<evidence type="ECO:0008006" key="6">
    <source>
        <dbReference type="Google" id="ProtNLM"/>
    </source>
</evidence>
<evidence type="ECO:0000313" key="4">
    <source>
        <dbReference type="EMBL" id="PNF26800.1"/>
    </source>
</evidence>
<dbReference type="PROSITE" id="PS51468">
    <property type="entry name" value="VIT"/>
    <property type="match status" value="1"/>
</dbReference>
<dbReference type="InterPro" id="IPR050934">
    <property type="entry name" value="ITIH"/>
</dbReference>
<dbReference type="SUPFAM" id="SSF53300">
    <property type="entry name" value="vWA-like"/>
    <property type="match status" value="1"/>
</dbReference>
<dbReference type="InterPro" id="IPR002035">
    <property type="entry name" value="VWF_A"/>
</dbReference>
<dbReference type="SMART" id="SM00327">
    <property type="entry name" value="VWA"/>
    <property type="match status" value="1"/>
</dbReference>
<comment type="caution">
    <text evidence="4">The sequence shown here is derived from an EMBL/GenBank/DDBJ whole genome shotgun (WGS) entry which is preliminary data.</text>
</comment>
<protein>
    <recommendedName>
        <fullName evidence="6">Inter-alpha-trypsin inhibitor heavy chain H4</fullName>
    </recommendedName>
</protein>
<feature type="chain" id="PRO_5014468768" description="Inter-alpha-trypsin inhibitor heavy chain H4" evidence="1">
    <location>
        <begin position="19"/>
        <end position="900"/>
    </location>
</feature>
<organism evidence="4 5">
    <name type="scientific">Cryptotermes secundus</name>
    <dbReference type="NCBI Taxonomy" id="105785"/>
    <lineage>
        <taxon>Eukaryota</taxon>
        <taxon>Metazoa</taxon>
        <taxon>Ecdysozoa</taxon>
        <taxon>Arthropoda</taxon>
        <taxon>Hexapoda</taxon>
        <taxon>Insecta</taxon>
        <taxon>Pterygota</taxon>
        <taxon>Neoptera</taxon>
        <taxon>Polyneoptera</taxon>
        <taxon>Dictyoptera</taxon>
        <taxon>Blattodea</taxon>
        <taxon>Blattoidea</taxon>
        <taxon>Termitoidae</taxon>
        <taxon>Kalotermitidae</taxon>
        <taxon>Cryptotermitinae</taxon>
        <taxon>Cryptotermes</taxon>
    </lineage>
</organism>
<keyword evidence="1" id="KW-0732">Signal</keyword>
<dbReference type="EMBL" id="NEVH01015354">
    <property type="protein sequence ID" value="PNF26800.1"/>
    <property type="molecule type" value="Genomic_DNA"/>
</dbReference>
<dbReference type="PANTHER" id="PTHR10338">
    <property type="entry name" value="INTER-ALPHA-TRYPSIN INHIBITOR HEAVY CHAIN FAMILY MEMBER"/>
    <property type="match status" value="1"/>
</dbReference>
<evidence type="ECO:0000259" key="2">
    <source>
        <dbReference type="PROSITE" id="PS50234"/>
    </source>
</evidence>
<evidence type="ECO:0000313" key="5">
    <source>
        <dbReference type="Proteomes" id="UP000235965"/>
    </source>
</evidence>
<gene>
    <name evidence="4" type="ORF">B7P43_G17389</name>
</gene>
<dbReference type="Pfam" id="PF08487">
    <property type="entry name" value="VIT"/>
    <property type="match status" value="1"/>
</dbReference>
<feature type="domain" description="VWFA" evidence="2">
    <location>
        <begin position="310"/>
        <end position="520"/>
    </location>
</feature>
<dbReference type="Proteomes" id="UP000235965">
    <property type="component" value="Unassembled WGS sequence"/>
</dbReference>
<name>A0A2J7QDZ2_9NEOP</name>
<accession>A0A2J7QDZ2</accession>
<dbReference type="PROSITE" id="PS50234">
    <property type="entry name" value="VWFA"/>
    <property type="match status" value="1"/>
</dbReference>
<dbReference type="InterPro" id="IPR013694">
    <property type="entry name" value="VIT"/>
</dbReference>
<dbReference type="STRING" id="105785.A0A2J7QDZ2"/>
<dbReference type="SMART" id="SM00609">
    <property type="entry name" value="VIT"/>
    <property type="match status" value="1"/>
</dbReference>
<keyword evidence="5" id="KW-1185">Reference proteome</keyword>
<dbReference type="InterPro" id="IPR036465">
    <property type="entry name" value="vWFA_dom_sf"/>
</dbReference>
<evidence type="ECO:0000256" key="1">
    <source>
        <dbReference type="SAM" id="SignalP"/>
    </source>
</evidence>
<dbReference type="AlphaFoldDB" id="A0A2J7QDZ2"/>
<dbReference type="PANTHER" id="PTHR10338:SF108">
    <property type="entry name" value="INTER-ALPHA-TRYPSIN INHIBITOR HEAVY CHAIN H4-LIKE PROTEIN"/>
    <property type="match status" value="1"/>
</dbReference>